<gene>
    <name evidence="2" type="ORF">K452DRAFT_289030</name>
</gene>
<keyword evidence="1" id="KW-0812">Transmembrane</keyword>
<proteinExistence type="predicted"/>
<sequence length="86" mass="10166">MRFFMHRGNRKDAQRNDCWWYLVLRDRTESWKGGGGAGMNVEVKGVVAEISDREEMRRRLRRVALADKHAGMIMMLMIMMMATLCW</sequence>
<keyword evidence="1" id="KW-0472">Membrane</keyword>
<dbReference type="AlphaFoldDB" id="A0A6A6BAI9"/>
<evidence type="ECO:0000313" key="2">
    <source>
        <dbReference type="EMBL" id="KAF2140264.1"/>
    </source>
</evidence>
<evidence type="ECO:0000313" key="3">
    <source>
        <dbReference type="Proteomes" id="UP000799438"/>
    </source>
</evidence>
<reference evidence="2" key="1">
    <citation type="journal article" date="2020" name="Stud. Mycol.">
        <title>101 Dothideomycetes genomes: a test case for predicting lifestyles and emergence of pathogens.</title>
        <authorList>
            <person name="Haridas S."/>
            <person name="Albert R."/>
            <person name="Binder M."/>
            <person name="Bloem J."/>
            <person name="Labutti K."/>
            <person name="Salamov A."/>
            <person name="Andreopoulos B."/>
            <person name="Baker S."/>
            <person name="Barry K."/>
            <person name="Bills G."/>
            <person name="Bluhm B."/>
            <person name="Cannon C."/>
            <person name="Castanera R."/>
            <person name="Culley D."/>
            <person name="Daum C."/>
            <person name="Ezra D."/>
            <person name="Gonzalez J."/>
            <person name="Henrissat B."/>
            <person name="Kuo A."/>
            <person name="Liang C."/>
            <person name="Lipzen A."/>
            <person name="Lutzoni F."/>
            <person name="Magnuson J."/>
            <person name="Mondo S."/>
            <person name="Nolan M."/>
            <person name="Ohm R."/>
            <person name="Pangilinan J."/>
            <person name="Park H.-J."/>
            <person name="Ramirez L."/>
            <person name="Alfaro M."/>
            <person name="Sun H."/>
            <person name="Tritt A."/>
            <person name="Yoshinaga Y."/>
            <person name="Zwiers L.-H."/>
            <person name="Turgeon B."/>
            <person name="Goodwin S."/>
            <person name="Spatafora J."/>
            <person name="Crous P."/>
            <person name="Grigoriev I."/>
        </authorList>
    </citation>
    <scope>NUCLEOTIDE SEQUENCE</scope>
    <source>
        <strain evidence="2">CBS 121167</strain>
    </source>
</reference>
<feature type="transmembrane region" description="Helical" evidence="1">
    <location>
        <begin position="63"/>
        <end position="84"/>
    </location>
</feature>
<keyword evidence="1" id="KW-1133">Transmembrane helix</keyword>
<dbReference type="EMBL" id="ML995490">
    <property type="protein sequence ID" value="KAF2140264.1"/>
    <property type="molecule type" value="Genomic_DNA"/>
</dbReference>
<protein>
    <submittedName>
        <fullName evidence="2">Uncharacterized protein</fullName>
    </submittedName>
</protein>
<evidence type="ECO:0000256" key="1">
    <source>
        <dbReference type="SAM" id="Phobius"/>
    </source>
</evidence>
<dbReference type="RefSeq" id="XP_033395977.1">
    <property type="nucleotide sequence ID" value="XM_033540761.1"/>
</dbReference>
<dbReference type="Proteomes" id="UP000799438">
    <property type="component" value="Unassembled WGS sequence"/>
</dbReference>
<dbReference type="GeneID" id="54298257"/>
<organism evidence="2 3">
    <name type="scientific">Aplosporella prunicola CBS 121167</name>
    <dbReference type="NCBI Taxonomy" id="1176127"/>
    <lineage>
        <taxon>Eukaryota</taxon>
        <taxon>Fungi</taxon>
        <taxon>Dikarya</taxon>
        <taxon>Ascomycota</taxon>
        <taxon>Pezizomycotina</taxon>
        <taxon>Dothideomycetes</taxon>
        <taxon>Dothideomycetes incertae sedis</taxon>
        <taxon>Botryosphaeriales</taxon>
        <taxon>Aplosporellaceae</taxon>
        <taxon>Aplosporella</taxon>
    </lineage>
</organism>
<accession>A0A6A6BAI9</accession>
<keyword evidence="3" id="KW-1185">Reference proteome</keyword>
<name>A0A6A6BAI9_9PEZI</name>